<dbReference type="RefSeq" id="WP_116763967.1">
    <property type="nucleotide sequence ID" value="NZ_QCZH01000016.1"/>
</dbReference>
<name>A0A2U1JS84_9FLAO</name>
<keyword evidence="1 2" id="KW-0732">Signal</keyword>
<dbReference type="Proteomes" id="UP000245618">
    <property type="component" value="Unassembled WGS sequence"/>
</dbReference>
<proteinExistence type="predicted"/>
<dbReference type="Pfam" id="PF18962">
    <property type="entry name" value="Por_Secre_tail"/>
    <property type="match status" value="1"/>
</dbReference>
<reference evidence="4 5" key="1">
    <citation type="submission" date="2018-04" db="EMBL/GenBank/DDBJ databases">
        <title>Flavobacterium sp. nov., isolated from glacier ice.</title>
        <authorList>
            <person name="Liu Q."/>
            <person name="Xin Y.-H."/>
        </authorList>
    </citation>
    <scope>NUCLEOTIDE SEQUENCE [LARGE SCALE GENOMIC DNA]</scope>
    <source>
        <strain evidence="4 5">LB2P30</strain>
    </source>
</reference>
<evidence type="ECO:0000313" key="5">
    <source>
        <dbReference type="Proteomes" id="UP000245618"/>
    </source>
</evidence>
<sequence length="1440" mass="151420">MKKILLCLFLLTSISFYSQVANMTHCAGDTTFNLPYHNSLLIGNLNPAETTVSYHLTATDASNGANVISNPTNFIVPQSQRNLLASQTIYARINHLGNITTNYFSLIVNADFFSVAIIDPINCYNNAIINLDIIGGAVPFVCLINGTPNTDPIFYGNNFNPTRLHIRNLVAGTYNIEIIDAIGCLTRGSWTIEPSSIIPLDTPTVAVINATCKGSNNGAININTSGGKSPFSYSINDGVTYVPNNTFTNLAAGNYTVYVKDTSDCIQTTNTSVTEPNLLQTSAALTKPIDCVSNATVTVTATGGTAPYTYSKDGITFVQSNVFDNLVAGTYTSYVKDANGCINQNSVVISPLISLSATITKTDVLCNGNNDGSITVNAIGGQTPYQYSINNGTYTTGNSYTTKAGTYTIKVKDANGCIAQLGYVITEPAALNTTAMIVEQTAAITATGGTLPYQYSLDGVNYQASNVFPNLAPGNYIFRARDSQGCGATIPATILPVLTSTAIITKQLDCNSNAEIAITASGGQAPYQYSIDGGMTFQTSNVFNNLTTGTYTAAVKDTLNTVNYANTIIIAPPMPVTATLVIAQAANCGESATVTITATAGKAPYLYSFDGSNTFTSVNTATGLTAGTHSLFVKDANGCLAALSVVIAPSSSLSATFTTTNPYCSQSKDGKITLTATGGTTPYTYSIGNGYVASNIFNNLSAGYYTVNVKDALGCLYTMVATIVEPTILSMTASTTNSTTSADNDGTITLNATGGVAPYTYAITDSGFPINSFQTSNIFTGLKAGSYDVEVRDAVGCIYLQTNITIVNKSNSLVATTAVTPTTCLNPTGTITVSVSGGVVPYQYSVDNGINFVPSNVFSGLTPGTYSIKVRDAENNITSIFAVITPINAPSVSATVNSNVLCKGDHTGSITAAATGGQAPYTYSLNGGAFNVTNTFTNLYVGSSNITVKDTNGCIATTTLALSEPATSLSATAIAINDQGIIVNAEGGTSPYLYYLQNNNGIVVAGPQTDGIFTRLTIGSYSAQVTDANGCGYIHWSVNVVPAPALSATADVRSINCIDAGTITVNATGGFQPYYYSFDNGATYTNSNVYSSFTPGNYAIKVRDYQNTTFSIVAMITQGSVPVINVTTTNINCKGEANGSITANVTGGLAPYTYSLDNSSYINGNNSMIFTNLYAGTHHITVKDTNGCLTTTQVVISEPVSALMTVTTVKNQTITINASGGAGNYKYSISPNLDKFSTNNIFSGLTPGSYIVNTSDVNGCYITMNAVVDPPAPLINGQIKLTLEFKPGQTLADLIINGQNIKWYINQNPLAGKTSKTSEIPLPLTTVIEEGTTYYASQTINGIESTERLAVTVKSGTLGTDDLIIKNFTYYPNPVRNVLSISNDSVIDEVTFISIKGETLLTQKINSLRSEIDLSNFSKGVYFLKVKSGGAEKTVKIIKE</sequence>
<feature type="domain" description="Secretion system C-terminal sorting" evidence="3">
    <location>
        <begin position="1371"/>
        <end position="1438"/>
    </location>
</feature>
<organism evidence="4 5">
    <name type="scientific">Flavobacterium laiguense</name>
    <dbReference type="NCBI Taxonomy" id="2169409"/>
    <lineage>
        <taxon>Bacteria</taxon>
        <taxon>Pseudomonadati</taxon>
        <taxon>Bacteroidota</taxon>
        <taxon>Flavobacteriia</taxon>
        <taxon>Flavobacteriales</taxon>
        <taxon>Flavobacteriaceae</taxon>
        <taxon>Flavobacterium</taxon>
    </lineage>
</organism>
<evidence type="ECO:0000256" key="2">
    <source>
        <dbReference type="SAM" id="SignalP"/>
    </source>
</evidence>
<gene>
    <name evidence="4" type="ORF">DB891_12775</name>
</gene>
<dbReference type="OrthoDB" id="1373043at2"/>
<dbReference type="NCBIfam" id="TIGR04183">
    <property type="entry name" value="Por_Secre_tail"/>
    <property type="match status" value="1"/>
</dbReference>
<dbReference type="Gene3D" id="2.60.40.740">
    <property type="match status" value="2"/>
</dbReference>
<evidence type="ECO:0000259" key="3">
    <source>
        <dbReference type="Pfam" id="PF18962"/>
    </source>
</evidence>
<protein>
    <recommendedName>
        <fullName evidence="3">Secretion system C-terminal sorting domain-containing protein</fullName>
    </recommendedName>
</protein>
<keyword evidence="5" id="KW-1185">Reference proteome</keyword>
<accession>A0A2U1JS84</accession>
<feature type="chain" id="PRO_5015645032" description="Secretion system C-terminal sorting domain-containing protein" evidence="2">
    <location>
        <begin position="21"/>
        <end position="1440"/>
    </location>
</feature>
<dbReference type="InterPro" id="IPR025667">
    <property type="entry name" value="SprB_repeat"/>
</dbReference>
<feature type="signal peptide" evidence="2">
    <location>
        <begin position="1"/>
        <end position="20"/>
    </location>
</feature>
<dbReference type="Pfam" id="PF13573">
    <property type="entry name" value="SprB"/>
    <property type="match status" value="10"/>
</dbReference>
<evidence type="ECO:0000256" key="1">
    <source>
        <dbReference type="ARBA" id="ARBA00022729"/>
    </source>
</evidence>
<dbReference type="EMBL" id="QCZH01000016">
    <property type="protein sequence ID" value="PWA08066.1"/>
    <property type="molecule type" value="Genomic_DNA"/>
</dbReference>
<dbReference type="InterPro" id="IPR026444">
    <property type="entry name" value="Secre_tail"/>
</dbReference>
<evidence type="ECO:0000313" key="4">
    <source>
        <dbReference type="EMBL" id="PWA08066.1"/>
    </source>
</evidence>
<comment type="caution">
    <text evidence="4">The sequence shown here is derived from an EMBL/GenBank/DDBJ whole genome shotgun (WGS) entry which is preliminary data.</text>
</comment>